<reference evidence="1 2" key="1">
    <citation type="submission" date="2019-02" db="EMBL/GenBank/DDBJ databases">
        <title>Draft genome sequence of Amycolatopsis sp. 8-3EHSu isolated from roots of Suaeda maritima.</title>
        <authorList>
            <person name="Duangmal K."/>
            <person name="Chantavorakit T."/>
        </authorList>
    </citation>
    <scope>NUCLEOTIDE SEQUENCE [LARGE SCALE GENOMIC DNA]</scope>
    <source>
        <strain evidence="1 2">8-3EHSu</strain>
    </source>
</reference>
<proteinExistence type="predicted"/>
<gene>
    <name evidence="1" type="ORF">EWH70_17505</name>
</gene>
<comment type="caution">
    <text evidence="1">The sequence shown here is derived from an EMBL/GenBank/DDBJ whole genome shotgun (WGS) entry which is preliminary data.</text>
</comment>
<dbReference type="EMBL" id="SFCC01000008">
    <property type="protein sequence ID" value="RZQ62748.1"/>
    <property type="molecule type" value="Genomic_DNA"/>
</dbReference>
<keyword evidence="2" id="KW-1185">Reference proteome</keyword>
<dbReference type="OrthoDB" id="4113789at2"/>
<organism evidence="1 2">
    <name type="scientific">Amycolatopsis suaedae</name>
    <dbReference type="NCBI Taxonomy" id="2510978"/>
    <lineage>
        <taxon>Bacteria</taxon>
        <taxon>Bacillati</taxon>
        <taxon>Actinomycetota</taxon>
        <taxon>Actinomycetes</taxon>
        <taxon>Pseudonocardiales</taxon>
        <taxon>Pseudonocardiaceae</taxon>
        <taxon>Amycolatopsis</taxon>
    </lineage>
</organism>
<evidence type="ECO:0000313" key="1">
    <source>
        <dbReference type="EMBL" id="RZQ62748.1"/>
    </source>
</evidence>
<dbReference type="RefSeq" id="WP_130476486.1">
    <property type="nucleotide sequence ID" value="NZ_SFCC01000008.1"/>
</dbReference>
<dbReference type="Proteomes" id="UP000292003">
    <property type="component" value="Unassembled WGS sequence"/>
</dbReference>
<accession>A0A4Q7J759</accession>
<dbReference type="AlphaFoldDB" id="A0A4Q7J759"/>
<sequence>MYTTDALAGEPTSLPLWFTVPNQFTEIDLTEPIGQRMRRINEQAGVLPGTDVSQRANAVFAQEALLGQLARAGAVYAAHCIARSEHEPHRIVTGLFTVLVQEPPGLSEQSMATIARGLHEPGEPSETLLLDYPAGQAIVHGEQRLVTFNGGTQSMRQAQVIFRLPDLQRLAIFSMSTSDIDDWEDFAGILDGIARSVSFTPPSDPNSALRNALDGD</sequence>
<name>A0A4Q7J759_9PSEU</name>
<evidence type="ECO:0000313" key="2">
    <source>
        <dbReference type="Proteomes" id="UP000292003"/>
    </source>
</evidence>
<protein>
    <submittedName>
        <fullName evidence="1">Uncharacterized protein</fullName>
    </submittedName>
</protein>